<keyword evidence="1" id="KW-0472">Membrane</keyword>
<dbReference type="AlphaFoldDB" id="A0A0A6ZKW2"/>
<organism evidence="2">
    <name type="scientific">Pselaphanus sp. QL-2013</name>
    <dbReference type="NCBI Taxonomy" id="1421598"/>
    <lineage>
        <taxon>Eukaryota</taxon>
        <taxon>Metazoa</taxon>
        <taxon>Ecdysozoa</taxon>
        <taxon>Arthropoda</taxon>
        <taxon>Hexapoda</taxon>
        <taxon>Insecta</taxon>
        <taxon>Pterygota</taxon>
        <taxon>Neoptera</taxon>
        <taxon>Endopterygota</taxon>
        <taxon>Hymenoptera</taxon>
        <taxon>Apocrita</taxon>
        <taxon>Ichneumonoidea</taxon>
        <taxon>Braconidae</taxon>
        <taxon>Pselaphaninae</taxon>
        <taxon>Pselaphanus</taxon>
    </lineage>
</organism>
<feature type="transmembrane region" description="Helical" evidence="1">
    <location>
        <begin position="58"/>
        <end position="79"/>
    </location>
</feature>
<protein>
    <submittedName>
        <fullName evidence="2">NADH dehydrogenase subunit 6</fullName>
    </submittedName>
</protein>
<proteinExistence type="predicted"/>
<feature type="transmembrane region" description="Helical" evidence="1">
    <location>
        <begin position="91"/>
        <end position="115"/>
    </location>
</feature>
<name>A0A0A6ZKW2_9HYME</name>
<sequence>MMIFLKYFNLFFINFLMLMILILPSHLFQFNPLFYSLMLLIYSIMIILKLNMFNNNYWYSYILFLIMIGGVLILFMYLTSVSNNEIFYINFKYIIIFLMKLFLLFFIMYFMLKFVMINMNIFSTETLDLMKLNMNIYWLFKYLYMNNFFMLNMFIILYLLMMMIISVMICLKNKMPMRQMMN</sequence>
<reference evidence="2" key="1">
    <citation type="submission" date="2013-07" db="EMBL/GenBank/DDBJ databases">
        <title>The comparative mitochondrial genomes from Braconidae subfamilies and the phylogeny of the Hymenoptera.</title>
        <authorList>
            <person name="Li Q."/>
            <person name="Wei S.J."/>
            <person name="Chen X.X."/>
        </authorList>
    </citation>
    <scope>NUCLEOTIDE SEQUENCE</scope>
</reference>
<keyword evidence="2" id="KW-0496">Mitochondrion</keyword>
<feature type="transmembrane region" description="Helical" evidence="1">
    <location>
        <begin position="7"/>
        <end position="27"/>
    </location>
</feature>
<evidence type="ECO:0000256" key="1">
    <source>
        <dbReference type="SAM" id="Phobius"/>
    </source>
</evidence>
<geneLocation type="mitochondrion" evidence="2"/>
<gene>
    <name evidence="2" type="primary">ND6</name>
</gene>
<feature type="transmembrane region" description="Helical" evidence="1">
    <location>
        <begin position="150"/>
        <end position="171"/>
    </location>
</feature>
<evidence type="ECO:0000313" key="2">
    <source>
        <dbReference type="EMBL" id="AHA52569.1"/>
    </source>
</evidence>
<accession>A0A0A6ZKW2</accession>
<keyword evidence="1" id="KW-1133">Transmembrane helix</keyword>
<feature type="transmembrane region" description="Helical" evidence="1">
    <location>
        <begin position="33"/>
        <end position="51"/>
    </location>
</feature>
<keyword evidence="1" id="KW-0812">Transmembrane</keyword>
<dbReference type="EMBL" id="KF385876">
    <property type="protein sequence ID" value="AHA52569.1"/>
    <property type="molecule type" value="Genomic_DNA"/>
</dbReference>